<feature type="region of interest" description="Disordered" evidence="1">
    <location>
        <begin position="86"/>
        <end position="107"/>
    </location>
</feature>
<proteinExistence type="predicted"/>
<dbReference type="Proteomes" id="UP000254134">
    <property type="component" value="Unassembled WGS sequence"/>
</dbReference>
<dbReference type="AlphaFoldDB" id="A0A7M2YWS5"/>
<comment type="caution">
    <text evidence="2">The sequence shown here is derived from an EMBL/GenBank/DDBJ whole genome shotgun (WGS) entry which is preliminary data.</text>
</comment>
<feature type="compositionally biased region" description="Basic and acidic residues" evidence="1">
    <location>
        <begin position="95"/>
        <end position="107"/>
    </location>
</feature>
<dbReference type="RefSeq" id="WP_114795907.1">
    <property type="nucleotide sequence ID" value="NZ_QQZY01000003.1"/>
</dbReference>
<reference evidence="2 3" key="1">
    <citation type="submission" date="2018-07" db="EMBL/GenBank/DDBJ databases">
        <title>High-quality-draft genome sequence of Gaiella occulta.</title>
        <authorList>
            <person name="Severino R."/>
            <person name="Froufe H.J.C."/>
            <person name="Rainey F.A."/>
            <person name="Barroso C."/>
            <person name="Albuquerque L."/>
            <person name="Lobo-Da-Cunha A."/>
            <person name="Da Costa M.S."/>
            <person name="Egas C."/>
        </authorList>
    </citation>
    <scope>NUCLEOTIDE SEQUENCE [LARGE SCALE GENOMIC DNA]</scope>
    <source>
        <strain evidence="2 3">F2-233</strain>
    </source>
</reference>
<evidence type="ECO:0000313" key="2">
    <source>
        <dbReference type="EMBL" id="RDI74581.1"/>
    </source>
</evidence>
<dbReference type="EMBL" id="QQZY01000003">
    <property type="protein sequence ID" value="RDI74581.1"/>
    <property type="molecule type" value="Genomic_DNA"/>
</dbReference>
<keyword evidence="3" id="KW-1185">Reference proteome</keyword>
<sequence>MPVETHSYFASVIQDHLELKRRNADLDGNMPLDRYQIEDPFENHPLFKSEEQARLEETLDGEPAAELRSAALPWPGQELTKDAVSLEGPALDEDLWGRSPRDFDWGE</sequence>
<protein>
    <submittedName>
        <fullName evidence="2">Uncharacterized protein</fullName>
    </submittedName>
</protein>
<name>A0A7M2YWS5_9ACTN</name>
<evidence type="ECO:0000313" key="3">
    <source>
        <dbReference type="Proteomes" id="UP000254134"/>
    </source>
</evidence>
<accession>A0A7M2YWS5</accession>
<reference evidence="3" key="2">
    <citation type="journal article" date="2019" name="MicrobiologyOpen">
        <title>High-quality draft genome sequence of Gaiella occulta isolated from a 150 meter deep mineral water borehole and comparison with the genome sequences of other deep-branching lineages of the phylum Actinobacteria.</title>
        <authorList>
            <person name="Severino R."/>
            <person name="Froufe H.J.C."/>
            <person name="Barroso C."/>
            <person name="Albuquerque L."/>
            <person name="Lobo-da-Cunha A."/>
            <person name="da Costa M.S."/>
            <person name="Egas C."/>
        </authorList>
    </citation>
    <scope>NUCLEOTIDE SEQUENCE [LARGE SCALE GENOMIC DNA]</scope>
    <source>
        <strain evidence="3">F2-233</strain>
    </source>
</reference>
<gene>
    <name evidence="2" type="ORF">Gocc_1470</name>
</gene>
<evidence type="ECO:0000256" key="1">
    <source>
        <dbReference type="SAM" id="MobiDB-lite"/>
    </source>
</evidence>
<organism evidence="2 3">
    <name type="scientific">Gaiella occulta</name>
    <dbReference type="NCBI Taxonomy" id="1002870"/>
    <lineage>
        <taxon>Bacteria</taxon>
        <taxon>Bacillati</taxon>
        <taxon>Actinomycetota</taxon>
        <taxon>Thermoleophilia</taxon>
        <taxon>Gaiellales</taxon>
        <taxon>Gaiellaceae</taxon>
        <taxon>Gaiella</taxon>
    </lineage>
</organism>